<keyword evidence="2" id="KW-1185">Reference proteome</keyword>
<name>A0AB94IEB4_9GAMM</name>
<reference evidence="1 2" key="1">
    <citation type="journal article" date="2014" name="Appl. Environ. Microbiol.">
        <title>Genomic features of a bumble bee symbiont reflect its host environment.</title>
        <authorList>
            <person name="Martinson V.G."/>
            <person name="Magoc T."/>
            <person name="Koch H."/>
            <person name="Salzberg S.L."/>
            <person name="Moran N.A."/>
        </authorList>
    </citation>
    <scope>NUCLEOTIDE SEQUENCE [LARGE SCALE GENOMIC DNA]</scope>
    <source>
        <strain evidence="1 2">Bimp</strain>
    </source>
</reference>
<proteinExistence type="predicted"/>
<dbReference type="RefSeq" id="WP_024495511.1">
    <property type="nucleotide sequence ID" value="NZ_AWGA01000017.1"/>
</dbReference>
<comment type="caution">
    <text evidence="1">The sequence shown here is derived from an EMBL/GenBank/DDBJ whole genome shotgun (WGS) entry which is preliminary data.</text>
</comment>
<accession>A0AB94IEB4</accession>
<gene>
    <name evidence="1" type="ORF">O970_01975</name>
</gene>
<dbReference type="EMBL" id="AWGA01000017">
    <property type="protein sequence ID" value="TEA27806.1"/>
    <property type="molecule type" value="Genomic_DNA"/>
</dbReference>
<organism evidence="1 2">
    <name type="scientific">Candidatus Schmidhempelia bombi str. Bimp</name>
    <dbReference type="NCBI Taxonomy" id="1387197"/>
    <lineage>
        <taxon>Bacteria</taxon>
        <taxon>Pseudomonadati</taxon>
        <taxon>Pseudomonadota</taxon>
        <taxon>Gammaproteobacteria</taxon>
        <taxon>Orbales</taxon>
        <taxon>Orbaceae</taxon>
        <taxon>Candidatus Schmidhempelia</taxon>
    </lineage>
</organism>
<protein>
    <submittedName>
        <fullName evidence="1">Uncharacterized protein</fullName>
    </submittedName>
</protein>
<sequence>MLKKISILWIAFGLIFSSLAFSEEGSSIIHGPFNISWCKNGKFYFEETTNLDYPINFVLECDNITKVIDKYFIDGANIVNFPNRKVDMTIESVFFQTVQSKRNLFVIVKRTTTHRAERINTNNYDIYVYEYNLQKIISLNSKLMQDANLSGSEGEVGGSEVYFKYKTAAEVKKYINKTYNKK</sequence>
<dbReference type="Proteomes" id="UP000506160">
    <property type="component" value="Unassembled WGS sequence"/>
</dbReference>
<evidence type="ECO:0000313" key="1">
    <source>
        <dbReference type="EMBL" id="TEA27806.1"/>
    </source>
</evidence>
<evidence type="ECO:0000313" key="2">
    <source>
        <dbReference type="Proteomes" id="UP000506160"/>
    </source>
</evidence>
<dbReference type="AlphaFoldDB" id="A0AB94IEB4"/>